<dbReference type="RefSeq" id="WP_184192478.1">
    <property type="nucleotide sequence ID" value="NZ_JACHGW010000001.1"/>
</dbReference>
<evidence type="ECO:0000313" key="2">
    <source>
        <dbReference type="EMBL" id="MBB6048855.1"/>
    </source>
</evidence>
<dbReference type="EMBL" id="JACHGW010000001">
    <property type="protein sequence ID" value="MBB6048855.1"/>
    <property type="molecule type" value="Genomic_DNA"/>
</dbReference>
<organism evidence="2 3">
    <name type="scientific">Armatimonas rosea</name>
    <dbReference type="NCBI Taxonomy" id="685828"/>
    <lineage>
        <taxon>Bacteria</taxon>
        <taxon>Bacillati</taxon>
        <taxon>Armatimonadota</taxon>
        <taxon>Armatimonadia</taxon>
        <taxon>Armatimonadales</taxon>
        <taxon>Armatimonadaceae</taxon>
        <taxon>Armatimonas</taxon>
    </lineage>
</organism>
<keyword evidence="3" id="KW-1185">Reference proteome</keyword>
<gene>
    <name evidence="2" type="ORF">HNQ39_000617</name>
</gene>
<feature type="region of interest" description="Disordered" evidence="1">
    <location>
        <begin position="1"/>
        <end position="65"/>
    </location>
</feature>
<evidence type="ECO:0000256" key="1">
    <source>
        <dbReference type="SAM" id="MobiDB-lite"/>
    </source>
</evidence>
<reference evidence="2 3" key="1">
    <citation type="submission" date="2020-08" db="EMBL/GenBank/DDBJ databases">
        <title>Genomic Encyclopedia of Type Strains, Phase IV (KMG-IV): sequencing the most valuable type-strain genomes for metagenomic binning, comparative biology and taxonomic classification.</title>
        <authorList>
            <person name="Goeker M."/>
        </authorList>
    </citation>
    <scope>NUCLEOTIDE SEQUENCE [LARGE SCALE GENOMIC DNA]</scope>
    <source>
        <strain evidence="2 3">DSM 23562</strain>
    </source>
</reference>
<dbReference type="Proteomes" id="UP000520814">
    <property type="component" value="Unassembled WGS sequence"/>
</dbReference>
<dbReference type="AlphaFoldDB" id="A0A7W9W5E6"/>
<proteinExistence type="predicted"/>
<evidence type="ECO:0000313" key="3">
    <source>
        <dbReference type="Proteomes" id="UP000520814"/>
    </source>
</evidence>
<comment type="caution">
    <text evidence="2">The sequence shown here is derived from an EMBL/GenBank/DDBJ whole genome shotgun (WGS) entry which is preliminary data.</text>
</comment>
<protein>
    <submittedName>
        <fullName evidence="2">Uncharacterized protein</fullName>
    </submittedName>
</protein>
<sequence>MATSKKKPALSPAAAKILEQYRSSGQPKPGAAPSSTADDSGASKPATAAAPPAAARLPKAAGRGK</sequence>
<name>A0A7W9W5E6_ARMRO</name>
<accession>A0A7W9W5E6</accession>
<feature type="compositionally biased region" description="Low complexity" evidence="1">
    <location>
        <begin position="42"/>
        <end position="65"/>
    </location>
</feature>